<protein>
    <recommendedName>
        <fullName evidence="3">DUF2262 domain-containing protein</fullName>
    </recommendedName>
</protein>
<keyword evidence="2" id="KW-1185">Reference proteome</keyword>
<evidence type="ECO:0008006" key="3">
    <source>
        <dbReference type="Google" id="ProtNLM"/>
    </source>
</evidence>
<proteinExistence type="predicted"/>
<dbReference type="EMBL" id="JBHUCM010000007">
    <property type="protein sequence ID" value="MFD1536996.1"/>
    <property type="molecule type" value="Genomic_DNA"/>
</dbReference>
<accession>A0ABW4G4X3</accession>
<name>A0ABW4G4X3_9ACTN</name>
<evidence type="ECO:0000313" key="2">
    <source>
        <dbReference type="Proteomes" id="UP001597097"/>
    </source>
</evidence>
<comment type="caution">
    <text evidence="1">The sequence shown here is derived from an EMBL/GenBank/DDBJ whole genome shotgun (WGS) entry which is preliminary data.</text>
</comment>
<gene>
    <name evidence="1" type="ORF">ACFSJ0_08125</name>
</gene>
<sequence length="348" mass="38079">MKEMDMAIEEHLITTTARLLEQWLPDVPAWRVQIISGSAPRVFDEDWESPPPLTKVSEYGRFPETFGGADGNRFPVEAELLEFEEGLDYYCGQRASAGRPDESAAYVIEALTETLEAGSGPLDRRVRPLVGFLAGVLTEWACEHLLRIHVATEPGGARLDDELHLLVRDHDGKACRLSVAPSTAVPAAGLDTRTTWDTTLLSEFLWVNNNNAVGFEITVEPHGLVLDTSADATFRTWKGVEDDDFRLLDGAALATVLAETEQAAADMALSVCLSEDDDLDDPQPPADQLVIPVLRDLIDTLTKRVAGDDEKPLLAYSNGWPLEFRGEGARLVLVGPEQVAVIDVDDSC</sequence>
<reference evidence="2" key="1">
    <citation type="journal article" date="2019" name="Int. J. Syst. Evol. Microbiol.">
        <title>The Global Catalogue of Microorganisms (GCM) 10K type strain sequencing project: providing services to taxonomists for standard genome sequencing and annotation.</title>
        <authorList>
            <consortium name="The Broad Institute Genomics Platform"/>
            <consortium name="The Broad Institute Genome Sequencing Center for Infectious Disease"/>
            <person name="Wu L."/>
            <person name="Ma J."/>
        </authorList>
    </citation>
    <scope>NUCLEOTIDE SEQUENCE [LARGE SCALE GENOMIC DNA]</scope>
    <source>
        <strain evidence="2">CGMCC 1.15399</strain>
    </source>
</reference>
<evidence type="ECO:0000313" key="1">
    <source>
        <dbReference type="EMBL" id="MFD1536996.1"/>
    </source>
</evidence>
<dbReference type="Proteomes" id="UP001597097">
    <property type="component" value="Unassembled WGS sequence"/>
</dbReference>
<organism evidence="1 2">
    <name type="scientific">Nonomuraea guangzhouensis</name>
    <dbReference type="NCBI Taxonomy" id="1291555"/>
    <lineage>
        <taxon>Bacteria</taxon>
        <taxon>Bacillati</taxon>
        <taxon>Actinomycetota</taxon>
        <taxon>Actinomycetes</taxon>
        <taxon>Streptosporangiales</taxon>
        <taxon>Streptosporangiaceae</taxon>
        <taxon>Nonomuraea</taxon>
    </lineage>
</organism>
<dbReference type="RefSeq" id="WP_219527936.1">
    <property type="nucleotide sequence ID" value="NZ_JAHKRM010000003.1"/>
</dbReference>